<dbReference type="AlphaFoldDB" id="A0A9Q3KYG6"/>
<evidence type="ECO:0000313" key="2">
    <source>
        <dbReference type="EMBL" id="MBW0587725.1"/>
    </source>
</evidence>
<gene>
    <name evidence="2" type="ORF">O181_127440</name>
</gene>
<organism evidence="2 3">
    <name type="scientific">Austropuccinia psidii MF-1</name>
    <dbReference type="NCBI Taxonomy" id="1389203"/>
    <lineage>
        <taxon>Eukaryota</taxon>
        <taxon>Fungi</taxon>
        <taxon>Dikarya</taxon>
        <taxon>Basidiomycota</taxon>
        <taxon>Pucciniomycotina</taxon>
        <taxon>Pucciniomycetes</taxon>
        <taxon>Pucciniales</taxon>
        <taxon>Sphaerophragmiaceae</taxon>
        <taxon>Austropuccinia</taxon>
    </lineage>
</organism>
<comment type="caution">
    <text evidence="2">The sequence shown here is derived from an EMBL/GenBank/DDBJ whole genome shotgun (WGS) entry which is preliminary data.</text>
</comment>
<keyword evidence="3" id="KW-1185">Reference proteome</keyword>
<accession>A0A9Q3KYG6</accession>
<evidence type="ECO:0000256" key="1">
    <source>
        <dbReference type="SAM" id="MobiDB-lite"/>
    </source>
</evidence>
<protein>
    <submittedName>
        <fullName evidence="2">Uncharacterized protein</fullName>
    </submittedName>
</protein>
<sequence length="117" mass="14071">MMRCEKLLIYYPNHFHTNIKIIQENFSQYIIYDHLKQLYHIVIPDMQYYGNNSGIYPQQNHYRQSNSPLDAMEHELNHAILAMPDNDSQERNERDKHQDIASSNNLLHVREEFDLPL</sequence>
<dbReference type="Proteomes" id="UP000765509">
    <property type="component" value="Unassembled WGS sequence"/>
</dbReference>
<dbReference type="EMBL" id="AVOT02128076">
    <property type="protein sequence ID" value="MBW0587725.1"/>
    <property type="molecule type" value="Genomic_DNA"/>
</dbReference>
<feature type="compositionally biased region" description="Basic and acidic residues" evidence="1">
    <location>
        <begin position="88"/>
        <end position="99"/>
    </location>
</feature>
<reference evidence="2" key="1">
    <citation type="submission" date="2021-03" db="EMBL/GenBank/DDBJ databases">
        <title>Draft genome sequence of rust myrtle Austropuccinia psidii MF-1, a brazilian biotype.</title>
        <authorList>
            <person name="Quecine M.C."/>
            <person name="Pachon D.M.R."/>
            <person name="Bonatelli M.L."/>
            <person name="Correr F.H."/>
            <person name="Franceschini L.M."/>
            <person name="Leite T.F."/>
            <person name="Margarido G.R.A."/>
            <person name="Almeida C.A."/>
            <person name="Ferrarezi J.A."/>
            <person name="Labate C.A."/>
        </authorList>
    </citation>
    <scope>NUCLEOTIDE SEQUENCE</scope>
    <source>
        <strain evidence="2">MF-1</strain>
    </source>
</reference>
<name>A0A9Q3KYG6_9BASI</name>
<proteinExistence type="predicted"/>
<evidence type="ECO:0000313" key="3">
    <source>
        <dbReference type="Proteomes" id="UP000765509"/>
    </source>
</evidence>
<feature type="region of interest" description="Disordered" evidence="1">
    <location>
        <begin position="84"/>
        <end position="105"/>
    </location>
</feature>